<dbReference type="PROSITE" id="PS00136">
    <property type="entry name" value="SUBTILASE_ASP"/>
    <property type="match status" value="1"/>
</dbReference>
<evidence type="ECO:0000256" key="1">
    <source>
        <dbReference type="ARBA" id="ARBA00011073"/>
    </source>
</evidence>
<dbReference type="GO" id="GO:0006508">
    <property type="term" value="P:proteolysis"/>
    <property type="evidence" value="ECO:0007669"/>
    <property type="project" value="UniProtKB-KW"/>
</dbReference>
<dbReference type="PANTHER" id="PTHR43806">
    <property type="entry name" value="PEPTIDASE S8"/>
    <property type="match status" value="1"/>
</dbReference>
<keyword evidence="8" id="KW-0732">Signal</keyword>
<dbReference type="Proteomes" id="UP001141259">
    <property type="component" value="Unassembled WGS sequence"/>
</dbReference>
<keyword evidence="2 5" id="KW-0645">Protease</keyword>
<keyword evidence="4 5" id="KW-0720">Serine protease</keyword>
<dbReference type="PROSITE" id="PS00138">
    <property type="entry name" value="SUBTILASE_SER"/>
    <property type="match status" value="1"/>
</dbReference>
<keyword evidence="3 5" id="KW-0378">Hydrolase</keyword>
<name>A0A9X3ADV0_9PSEU</name>
<comment type="caution">
    <text evidence="10">The sequence shown here is derived from an EMBL/GenBank/DDBJ whole genome shotgun (WGS) entry which is preliminary data.</text>
</comment>
<evidence type="ECO:0000256" key="8">
    <source>
        <dbReference type="SAM" id="SignalP"/>
    </source>
</evidence>
<dbReference type="InterPro" id="IPR000209">
    <property type="entry name" value="Peptidase_S8/S53_dom"/>
</dbReference>
<evidence type="ECO:0000256" key="2">
    <source>
        <dbReference type="ARBA" id="ARBA00022670"/>
    </source>
</evidence>
<dbReference type="PROSITE" id="PS00137">
    <property type="entry name" value="SUBTILASE_HIS"/>
    <property type="match status" value="1"/>
</dbReference>
<dbReference type="AlphaFoldDB" id="A0A9X3ADV0"/>
<sequence length="583" mass="60543">MRTRKIVPSALVVATTVALLAAGAPAAGGAPATSVQQGTTDYTVILEEGRNRDMAIGAIRAAGGEVTRANDAVGVLTVKAPASGFIEKVSASDAVLGAAHVKPVGHSPAQPKVTQEQVKRAEVESENKTTTPNASPKGSKANTAGLDPLDGDLWGLKMVRSDIARAKQAGDKRVYVGILDTGVDGTHPDIAPNFNNALSRNFTIDIPFDSDGGEFDGPCEFRGCVDPANHDDGGHGTHVAGTIGAAANGFGVSGVAPNVSLVNIRGGQDAGSFFLQPVVDALTYGADVGLDVINMSFYVDPWYMNCKANPADSAEEQIEQKAIIAAVQRALNYAHRKGVTLIGAGGNNHEDLGKPRTDVVSPNYPPGHARDRAIDNATCLNLPTEGDHVISVSALGPSTAKADYSNYGLEQASVSAPGGYFRDGLGTDWYRTNENLILSTYPRNVALADGAIDAAGEITPAGLAAGVKKACKDTTCGYYQFLQGTSMAAPHATGVAALIVSQYGKRDAKHPGTLTLAPDKVEKVLTKTATARACPVPRTVSYVPVGRTPEFDATCEGDTKFNGFYGYGIVDAYGAVTRGGNFI</sequence>
<feature type="active site" description="Charge relay system" evidence="5">
    <location>
        <position position="180"/>
    </location>
</feature>
<evidence type="ECO:0000256" key="5">
    <source>
        <dbReference type="PROSITE-ProRule" id="PRU01240"/>
    </source>
</evidence>
<feature type="compositionally biased region" description="Polar residues" evidence="7">
    <location>
        <begin position="128"/>
        <end position="142"/>
    </location>
</feature>
<feature type="active site" description="Charge relay system" evidence="5">
    <location>
        <position position="486"/>
    </location>
</feature>
<evidence type="ECO:0000256" key="7">
    <source>
        <dbReference type="SAM" id="MobiDB-lite"/>
    </source>
</evidence>
<dbReference type="Pfam" id="PF00082">
    <property type="entry name" value="Peptidase_S8"/>
    <property type="match status" value="1"/>
</dbReference>
<dbReference type="InterPro" id="IPR022398">
    <property type="entry name" value="Peptidase_S8_His-AS"/>
</dbReference>
<dbReference type="InterPro" id="IPR023828">
    <property type="entry name" value="Peptidase_S8_Ser-AS"/>
</dbReference>
<feature type="chain" id="PRO_5040873666" evidence="8">
    <location>
        <begin position="27"/>
        <end position="583"/>
    </location>
</feature>
<proteinExistence type="inferred from homology"/>
<dbReference type="InterPro" id="IPR023827">
    <property type="entry name" value="Peptidase_S8_Asp-AS"/>
</dbReference>
<feature type="signal peptide" evidence="8">
    <location>
        <begin position="1"/>
        <end position="26"/>
    </location>
</feature>
<dbReference type="PRINTS" id="PR00723">
    <property type="entry name" value="SUBTILISIN"/>
</dbReference>
<dbReference type="InterPro" id="IPR036852">
    <property type="entry name" value="Peptidase_S8/S53_dom_sf"/>
</dbReference>
<dbReference type="InterPro" id="IPR050131">
    <property type="entry name" value="Peptidase_S8_subtilisin-like"/>
</dbReference>
<gene>
    <name evidence="10" type="ORF">NZH93_04400</name>
</gene>
<dbReference type="GO" id="GO:0004252">
    <property type="term" value="F:serine-type endopeptidase activity"/>
    <property type="evidence" value="ECO:0007669"/>
    <property type="project" value="UniProtKB-UniRule"/>
</dbReference>
<dbReference type="InterPro" id="IPR015500">
    <property type="entry name" value="Peptidase_S8_subtilisin-rel"/>
</dbReference>
<reference evidence="10" key="1">
    <citation type="submission" date="2022-08" db="EMBL/GenBank/DDBJ databases">
        <authorList>
            <person name="Tistechok S."/>
            <person name="Samborskyy M."/>
            <person name="Roman I."/>
        </authorList>
    </citation>
    <scope>NUCLEOTIDE SEQUENCE</scope>
    <source>
        <strain evidence="10">DSM 103496</strain>
    </source>
</reference>
<evidence type="ECO:0000256" key="3">
    <source>
        <dbReference type="ARBA" id="ARBA00022801"/>
    </source>
</evidence>
<dbReference type="SUPFAM" id="SSF52743">
    <property type="entry name" value="Subtilisin-like"/>
    <property type="match status" value="1"/>
</dbReference>
<evidence type="ECO:0000256" key="6">
    <source>
        <dbReference type="RuleBase" id="RU003355"/>
    </source>
</evidence>
<protein>
    <submittedName>
        <fullName evidence="10">S8 family serine peptidase</fullName>
    </submittedName>
</protein>
<feature type="domain" description="Peptidase S8/S53" evidence="9">
    <location>
        <begin position="172"/>
        <end position="568"/>
    </location>
</feature>
<evidence type="ECO:0000256" key="4">
    <source>
        <dbReference type="ARBA" id="ARBA00022825"/>
    </source>
</evidence>
<feature type="region of interest" description="Disordered" evidence="7">
    <location>
        <begin position="103"/>
        <end position="146"/>
    </location>
</feature>
<dbReference type="PROSITE" id="PS51892">
    <property type="entry name" value="SUBTILASE"/>
    <property type="match status" value="1"/>
</dbReference>
<evidence type="ECO:0000313" key="11">
    <source>
        <dbReference type="Proteomes" id="UP001141259"/>
    </source>
</evidence>
<dbReference type="PANTHER" id="PTHR43806:SF11">
    <property type="entry name" value="CEREVISIN-RELATED"/>
    <property type="match status" value="1"/>
</dbReference>
<keyword evidence="11" id="KW-1185">Reference proteome</keyword>
<feature type="active site" description="Charge relay system" evidence="5">
    <location>
        <position position="235"/>
    </location>
</feature>
<dbReference type="Gene3D" id="3.40.50.200">
    <property type="entry name" value="Peptidase S8/S53 domain"/>
    <property type="match status" value="1"/>
</dbReference>
<organism evidence="10 11">
    <name type="scientific">Umezawaea endophytica</name>
    <dbReference type="NCBI Taxonomy" id="1654476"/>
    <lineage>
        <taxon>Bacteria</taxon>
        <taxon>Bacillati</taxon>
        <taxon>Actinomycetota</taxon>
        <taxon>Actinomycetes</taxon>
        <taxon>Pseudonocardiales</taxon>
        <taxon>Pseudonocardiaceae</taxon>
        <taxon>Umezawaea</taxon>
    </lineage>
</organism>
<evidence type="ECO:0000259" key="9">
    <source>
        <dbReference type="Pfam" id="PF00082"/>
    </source>
</evidence>
<feature type="compositionally biased region" description="Basic and acidic residues" evidence="7">
    <location>
        <begin position="117"/>
        <end position="127"/>
    </location>
</feature>
<comment type="similarity">
    <text evidence="1 5 6">Belongs to the peptidase S8 family.</text>
</comment>
<accession>A0A9X3ADV0</accession>
<dbReference type="RefSeq" id="WP_259621602.1">
    <property type="nucleotide sequence ID" value="NZ_JANYMP010000002.1"/>
</dbReference>
<dbReference type="EMBL" id="JANYMP010000002">
    <property type="protein sequence ID" value="MCS7476086.1"/>
    <property type="molecule type" value="Genomic_DNA"/>
</dbReference>
<evidence type="ECO:0000313" key="10">
    <source>
        <dbReference type="EMBL" id="MCS7476086.1"/>
    </source>
</evidence>